<dbReference type="EMBL" id="LBZA01000059">
    <property type="protein sequence ID" value="KKR61419.1"/>
    <property type="molecule type" value="Genomic_DNA"/>
</dbReference>
<proteinExistence type="predicted"/>
<evidence type="ECO:0000313" key="1">
    <source>
        <dbReference type="EMBL" id="KKR61419.1"/>
    </source>
</evidence>
<sequence length="119" mass="13331">IIVVISIGVMLITGWNQIVGNFNINHPEIMEAGEAVDRVTPKDALIVAPYNGDTAFLYQTKRFGWPAIDNSIDNIIEEGADYYVSVNLGSKDTKMIEARFKTVEKTDKYIIIDLNKPIK</sequence>
<dbReference type="AlphaFoldDB" id="A0A0G0S961"/>
<dbReference type="Proteomes" id="UP000034293">
    <property type="component" value="Unassembled WGS sequence"/>
</dbReference>
<reference evidence="1 2" key="1">
    <citation type="journal article" date="2015" name="Nature">
        <title>rRNA introns, odd ribosomes, and small enigmatic genomes across a large radiation of phyla.</title>
        <authorList>
            <person name="Brown C.T."/>
            <person name="Hug L.A."/>
            <person name="Thomas B.C."/>
            <person name="Sharon I."/>
            <person name="Castelle C.J."/>
            <person name="Singh A."/>
            <person name="Wilkins M.J."/>
            <person name="Williams K.H."/>
            <person name="Banfield J.F."/>
        </authorList>
    </citation>
    <scope>NUCLEOTIDE SEQUENCE [LARGE SCALE GENOMIC DNA]</scope>
</reference>
<feature type="non-terminal residue" evidence="1">
    <location>
        <position position="1"/>
    </location>
</feature>
<comment type="caution">
    <text evidence="1">The sequence shown here is derived from an EMBL/GenBank/DDBJ whole genome shotgun (WGS) entry which is preliminary data.</text>
</comment>
<evidence type="ECO:0000313" key="2">
    <source>
        <dbReference type="Proteomes" id="UP000034293"/>
    </source>
</evidence>
<name>A0A0G0S961_9BACT</name>
<protein>
    <submittedName>
        <fullName evidence="1">Uncharacterized protein</fullName>
    </submittedName>
</protein>
<gene>
    <name evidence="1" type="ORF">UU02_C0059G0001</name>
</gene>
<accession>A0A0G0S961</accession>
<organism evidence="1 2">
    <name type="scientific">Candidatus Woesebacteria bacterium GW2011_GWA1_40_43</name>
    <dbReference type="NCBI Taxonomy" id="1618553"/>
    <lineage>
        <taxon>Bacteria</taxon>
        <taxon>Candidatus Woeseibacteriota</taxon>
    </lineage>
</organism>